<dbReference type="InterPro" id="IPR019945">
    <property type="entry name" value="F420_G6P_DH-rel"/>
</dbReference>
<dbReference type="EMBL" id="CP040812">
    <property type="protein sequence ID" value="QCY68003.1"/>
    <property type="molecule type" value="Genomic_DNA"/>
</dbReference>
<keyword evidence="1 3" id="KW-0560">Oxidoreductase</keyword>
<reference evidence="3 4" key="1">
    <citation type="submission" date="2019-06" db="EMBL/GenBank/DDBJ databases">
        <title>Complete genome sequence of Antarcticibacterium flavum KCTC 52984T from an Antarctic marine sediment.</title>
        <authorList>
            <person name="Lee Y.M."/>
            <person name="Shin S.C."/>
        </authorList>
    </citation>
    <scope>NUCLEOTIDE SEQUENCE [LARGE SCALE GENOMIC DNA]</scope>
    <source>
        <strain evidence="3 4">KCTC 52984</strain>
    </source>
</reference>
<dbReference type="PANTHER" id="PTHR43244">
    <property type="match status" value="1"/>
</dbReference>
<dbReference type="OrthoDB" id="180193at2"/>
<dbReference type="SUPFAM" id="SSF51679">
    <property type="entry name" value="Bacterial luciferase-like"/>
    <property type="match status" value="1"/>
</dbReference>
<dbReference type="EC" id="1.-.-.-" evidence="3"/>
<feature type="domain" description="Luciferase-like" evidence="2">
    <location>
        <begin position="7"/>
        <end position="291"/>
    </location>
</feature>
<keyword evidence="4" id="KW-1185">Reference proteome</keyword>
<evidence type="ECO:0000259" key="2">
    <source>
        <dbReference type="Pfam" id="PF00296"/>
    </source>
</evidence>
<evidence type="ECO:0000313" key="4">
    <source>
        <dbReference type="Proteomes" id="UP000309016"/>
    </source>
</evidence>
<dbReference type="NCBIfam" id="TIGR03885">
    <property type="entry name" value="flavin_revert"/>
    <property type="match status" value="1"/>
</dbReference>
<accession>A0A5B7X069</accession>
<dbReference type="InterPro" id="IPR050564">
    <property type="entry name" value="F420-G6PD/mer"/>
</dbReference>
<gene>
    <name evidence="3" type="ORF">FHG64_00540</name>
</gene>
<dbReference type="RefSeq" id="WP_139064620.1">
    <property type="nucleotide sequence ID" value="NZ_CP040812.1"/>
</dbReference>
<dbReference type="PANTHER" id="PTHR43244:SF1">
    <property type="entry name" value="5,10-METHYLENETETRAHYDROMETHANOPTERIN REDUCTASE"/>
    <property type="match status" value="1"/>
</dbReference>
<evidence type="ECO:0000313" key="3">
    <source>
        <dbReference type="EMBL" id="QCY68003.1"/>
    </source>
</evidence>
<dbReference type="CDD" id="cd01097">
    <property type="entry name" value="Tetrahydromethanopterin_reductase"/>
    <property type="match status" value="1"/>
</dbReference>
<dbReference type="InterPro" id="IPR036661">
    <property type="entry name" value="Luciferase-like_sf"/>
</dbReference>
<organism evidence="3 4">
    <name type="scientific">Antarcticibacterium flavum</name>
    <dbReference type="NCBI Taxonomy" id="2058175"/>
    <lineage>
        <taxon>Bacteria</taxon>
        <taxon>Pseudomonadati</taxon>
        <taxon>Bacteroidota</taxon>
        <taxon>Flavobacteriia</taxon>
        <taxon>Flavobacteriales</taxon>
        <taxon>Flavobacteriaceae</taxon>
        <taxon>Antarcticibacterium</taxon>
    </lineage>
</organism>
<dbReference type="AlphaFoldDB" id="A0A5B7X069"/>
<name>A0A5B7X069_9FLAO</name>
<proteinExistence type="predicted"/>
<protein>
    <submittedName>
        <fullName evidence="3">TIGR03885 family FMN-dependent LLM class oxidoreductase</fullName>
        <ecNumber evidence="3">1.-.-.-</ecNumber>
    </submittedName>
</protein>
<dbReference type="Proteomes" id="UP000309016">
    <property type="component" value="Chromosome"/>
</dbReference>
<dbReference type="InterPro" id="IPR023907">
    <property type="entry name" value="Non-F420_Flavin_OxRdtase"/>
</dbReference>
<dbReference type="NCBIfam" id="TIGR03557">
    <property type="entry name" value="F420_G6P_family"/>
    <property type="match status" value="1"/>
</dbReference>
<dbReference type="Pfam" id="PF00296">
    <property type="entry name" value="Bac_luciferase"/>
    <property type="match status" value="1"/>
</dbReference>
<sequence length="318" mass="35907">MKIGFHASHEQFTPRHLLELVQLAEEAGFKEVLSSDHFHPWSDKQGESGFAWSWLGAAMQATNLSFGIVNAPGQRYHPAIIAQAAATLDQMFPGRFWLCQGSGQALNENITGDKWPPKDTRNARLKESVDIIRQLWKGEYVTHHGIINVEKAKLFTPPVEKIPVYGAAITPKTAGWLAEWADALITISKPEDELKKVTEAFKNGGGENKPMAIKVQISYAPTEEKATEGAWEQWKNNIFPSKLLADINTADKFDDLGEKVRKQDLKEHVIISNDPQKFIDKIKTFRDLGFEKIIIHNVNKEQEDYIDFFGNEVLTKII</sequence>
<evidence type="ECO:0000256" key="1">
    <source>
        <dbReference type="ARBA" id="ARBA00023002"/>
    </source>
</evidence>
<dbReference type="GO" id="GO:0016705">
    <property type="term" value="F:oxidoreductase activity, acting on paired donors, with incorporation or reduction of molecular oxygen"/>
    <property type="evidence" value="ECO:0007669"/>
    <property type="project" value="InterPro"/>
</dbReference>
<dbReference type="KEGG" id="afla:FHG64_00540"/>
<dbReference type="InterPro" id="IPR011251">
    <property type="entry name" value="Luciferase-like_dom"/>
</dbReference>
<dbReference type="Gene3D" id="3.20.20.30">
    <property type="entry name" value="Luciferase-like domain"/>
    <property type="match status" value="1"/>
</dbReference>